<sequence>MKKGALFFFLFLIGIHYSYSQDLPILKHVKLNKKVHFKDTEALVLKVINYLFETPIDKKNNARTEAGQFLIKWMNGTPEYTFYLEEKETNFFNTDSDLMLMYMAGLTKFTLENKEVKDQKTLVIGALKSVLPYLNNQENKKRWSTELWQLNEANQKGKLEEFLYQ</sequence>
<dbReference type="AlphaFoldDB" id="A0A4U1CKG8"/>
<accession>A0A4U1CKG8</accession>
<comment type="caution">
    <text evidence="1">The sequence shown here is derived from an EMBL/GenBank/DDBJ whole genome shotgun (WGS) entry which is preliminary data.</text>
</comment>
<dbReference type="EMBL" id="SWBR01000005">
    <property type="protein sequence ID" value="TKC05514.1"/>
    <property type="molecule type" value="Genomic_DNA"/>
</dbReference>
<evidence type="ECO:0000313" key="2">
    <source>
        <dbReference type="Proteomes" id="UP000309488"/>
    </source>
</evidence>
<dbReference type="OrthoDB" id="793442at2"/>
<dbReference type="Proteomes" id="UP000309488">
    <property type="component" value="Unassembled WGS sequence"/>
</dbReference>
<keyword evidence="2" id="KW-1185">Reference proteome</keyword>
<protein>
    <submittedName>
        <fullName evidence="1">Uncharacterized protein</fullName>
    </submittedName>
</protein>
<evidence type="ECO:0000313" key="1">
    <source>
        <dbReference type="EMBL" id="TKC05514.1"/>
    </source>
</evidence>
<name>A0A4U1CKG8_9SPHI</name>
<organism evidence="1 2">
    <name type="scientific">Pedobacter polaris</name>
    <dbReference type="NCBI Taxonomy" id="2571273"/>
    <lineage>
        <taxon>Bacteria</taxon>
        <taxon>Pseudomonadati</taxon>
        <taxon>Bacteroidota</taxon>
        <taxon>Sphingobacteriia</taxon>
        <taxon>Sphingobacteriales</taxon>
        <taxon>Sphingobacteriaceae</taxon>
        <taxon>Pedobacter</taxon>
    </lineage>
</organism>
<proteinExistence type="predicted"/>
<dbReference type="RefSeq" id="WP_136843525.1">
    <property type="nucleotide sequence ID" value="NZ_SWBR01000005.1"/>
</dbReference>
<reference evidence="1 2" key="1">
    <citation type="submission" date="2019-04" db="EMBL/GenBank/DDBJ databases">
        <title>Pedobacter sp. RP-3-22 sp. nov., isolated from Arctic soil.</title>
        <authorList>
            <person name="Dahal R.H."/>
            <person name="Kim D.-U."/>
        </authorList>
    </citation>
    <scope>NUCLEOTIDE SEQUENCE [LARGE SCALE GENOMIC DNA]</scope>
    <source>
        <strain evidence="1 2">RP-3-22</strain>
    </source>
</reference>
<gene>
    <name evidence="1" type="ORF">FA048_17465</name>
</gene>